<dbReference type="Pfam" id="PF09820">
    <property type="entry name" value="AAA-ATPase_like"/>
    <property type="match status" value="1"/>
</dbReference>
<dbReference type="Proteomes" id="UP001152759">
    <property type="component" value="Chromosome 4"/>
</dbReference>
<proteinExistence type="predicted"/>
<evidence type="ECO:0000313" key="3">
    <source>
        <dbReference type="Proteomes" id="UP001152759"/>
    </source>
</evidence>
<dbReference type="EMBL" id="OU963865">
    <property type="protein sequence ID" value="CAH0388425.1"/>
    <property type="molecule type" value="Genomic_DNA"/>
</dbReference>
<gene>
    <name evidence="2" type="ORF">BEMITA_LOCUS7339</name>
</gene>
<organism evidence="2 3">
    <name type="scientific">Bemisia tabaci</name>
    <name type="common">Sweetpotato whitefly</name>
    <name type="synonym">Aleurodes tabaci</name>
    <dbReference type="NCBI Taxonomy" id="7038"/>
    <lineage>
        <taxon>Eukaryota</taxon>
        <taxon>Metazoa</taxon>
        <taxon>Ecdysozoa</taxon>
        <taxon>Arthropoda</taxon>
        <taxon>Hexapoda</taxon>
        <taxon>Insecta</taxon>
        <taxon>Pterygota</taxon>
        <taxon>Neoptera</taxon>
        <taxon>Paraneoptera</taxon>
        <taxon>Hemiptera</taxon>
        <taxon>Sternorrhyncha</taxon>
        <taxon>Aleyrodoidea</taxon>
        <taxon>Aleyrodidae</taxon>
        <taxon>Aleyrodinae</taxon>
        <taxon>Bemisia</taxon>
    </lineage>
</organism>
<dbReference type="InterPro" id="IPR018631">
    <property type="entry name" value="AAA-ATPase-like_dom"/>
</dbReference>
<feature type="domain" description="AAA-ATPase-like" evidence="1">
    <location>
        <begin position="15"/>
        <end position="203"/>
    </location>
</feature>
<dbReference type="AlphaFoldDB" id="A0A9P0F531"/>
<keyword evidence="3" id="KW-1185">Reference proteome</keyword>
<protein>
    <recommendedName>
        <fullName evidence="1">AAA-ATPase-like domain-containing protein</fullName>
    </recommendedName>
</protein>
<accession>A0A9P0F531</accession>
<dbReference type="PANTHER" id="PTHR34825">
    <property type="entry name" value="CONSERVED PROTEIN, WITH A WEAK D-GALACTARATE DEHYDRATASE/ALTRONATE HYDROLASE DOMAIN"/>
    <property type="match status" value="1"/>
</dbReference>
<name>A0A9P0F531_BEMTA</name>
<evidence type="ECO:0000313" key="2">
    <source>
        <dbReference type="EMBL" id="CAH0388425.1"/>
    </source>
</evidence>
<evidence type="ECO:0000259" key="1">
    <source>
        <dbReference type="Pfam" id="PF09820"/>
    </source>
</evidence>
<reference evidence="2" key="1">
    <citation type="submission" date="2021-12" db="EMBL/GenBank/DDBJ databases">
        <authorList>
            <person name="King R."/>
        </authorList>
    </citation>
    <scope>NUCLEOTIDE SEQUENCE</scope>
</reference>
<sequence>MKLQVFFSSDLSDNGKTCNLKILKCFFQDGQQFERLAEIYAGKFQKELKIMQDTEFVRDHLGQYFVLLLVLKSMTGYNKQEILEKMIVTAANEHMDVLSSSKDPDIVQVLGTADIPERKMTGFRDDVGRRMVTVLNERAEHFGGKGCIVLVDEYDKLAEHLMRLPVVDGANPATILQIIITSFDKFMRGIVDESTLTKDLLTGRTRYGSALASSVKCLEYMDFLRDTNLAIGFGLAVEQVEELLARRMILRVCEIVPKQQETFDSLHKKLGVDSCKTTDNLRTALKTNYENTAEYSELCKKFDALKTDDDEWFQRMEENFNGFIVQPR</sequence>
<dbReference type="PANTHER" id="PTHR34825:SF1">
    <property type="entry name" value="AAA-ATPASE-LIKE DOMAIN-CONTAINING PROTEIN"/>
    <property type="match status" value="1"/>
</dbReference>